<dbReference type="InterPro" id="IPR027417">
    <property type="entry name" value="P-loop_NTPase"/>
</dbReference>
<evidence type="ECO:0000313" key="4">
    <source>
        <dbReference type="EMBL" id="PNZ66311.1"/>
    </source>
</evidence>
<name>A0AAP8TSM0_9STAP</name>
<accession>A0AAP8TSM0</accession>
<comment type="caution">
    <text evidence="4">The sequence shown here is derived from an EMBL/GenBank/DDBJ whole genome shotgun (WGS) entry which is preliminary data.</text>
</comment>
<dbReference type="Pfam" id="PF20446">
    <property type="entry name" value="ABC_N"/>
    <property type="match status" value="1"/>
</dbReference>
<evidence type="ECO:0000313" key="5">
    <source>
        <dbReference type="Proteomes" id="UP000242470"/>
    </source>
</evidence>
<dbReference type="InterPro" id="IPR049069">
    <property type="entry name" value="MRB1590-like_C"/>
</dbReference>
<feature type="domain" description="MRB1590-like C-terminal" evidence="3">
    <location>
        <begin position="467"/>
        <end position="567"/>
    </location>
</feature>
<protein>
    <submittedName>
        <fullName evidence="4">ATPase</fullName>
    </submittedName>
</protein>
<dbReference type="InterPro" id="IPR046834">
    <property type="entry name" value="ABC_ATPase_C"/>
</dbReference>
<proteinExistence type="predicted"/>
<sequence>MKQAQDLKQMLHQLDGQKYGAYKRLKGQYQFEQFRLVVDHIQADPFASPSKMRLIIDRDVAGFPEHLLDDKAKRIAVADFLTRAVEQAIHDVNHQNSHDRKAGQIFIDHCGQEMLTRTSVVFDDSHIEVRLEVGMPAAGRKILGKPAVKTLIDMLPAVVKKGLIYQQLDQDALAQQVILMKDQQYIRQQLEKNHWIAFVANGAVLPRRSGVSDHPMSDAVPFESPARFEVTLTLPSSQTVTGMAIPEGITLIVGGGYHGKSTLLEALERGVYNHILNDGREFVWTRHDAMKIRAEDGRSIEKVNISPFIDNLPAHKDTTQFSTENASGSTSQAANVMEALEAQAQLLLIDEDTSATNFMIRDSRMQRLIAPEKEPITPFSHKVKALYEDYQVSTILIVGGSGDYFEVADQVLMMDEYHLKDVTEEAKDIAASDALSQQQTHEAHFGDLPQRVALPSTFNHKGKAHRFKAKGLHQIIYGKDPIDISGLEQLVDLNQVRAIAAMLSYFHHEMMNQQQPMSEAVDELYHYIETHGLSAVVPHLGHPGNLALPRKQEFIGTLNRYRQLKVKS</sequence>
<dbReference type="Proteomes" id="UP000242470">
    <property type="component" value="Unassembled WGS sequence"/>
</dbReference>
<organism evidence="4 5">
    <name type="scientific">Staphylococcus auricularis</name>
    <dbReference type="NCBI Taxonomy" id="29379"/>
    <lineage>
        <taxon>Bacteria</taxon>
        <taxon>Bacillati</taxon>
        <taxon>Bacillota</taxon>
        <taxon>Bacilli</taxon>
        <taxon>Bacillales</taxon>
        <taxon>Staphylococcaceae</taxon>
        <taxon>Staphylococcus</taxon>
    </lineage>
</organism>
<dbReference type="PANTHER" id="PTHR38149:SF1">
    <property type="entry name" value="ATPASE"/>
    <property type="match status" value="1"/>
</dbReference>
<evidence type="ECO:0000259" key="2">
    <source>
        <dbReference type="Pfam" id="PF20446"/>
    </source>
</evidence>
<dbReference type="AlphaFoldDB" id="A0AAP8TSM0"/>
<evidence type="ECO:0000259" key="1">
    <source>
        <dbReference type="Pfam" id="PF09818"/>
    </source>
</evidence>
<evidence type="ECO:0000259" key="3">
    <source>
        <dbReference type="Pfam" id="PF21117"/>
    </source>
</evidence>
<dbReference type="Pfam" id="PF09818">
    <property type="entry name" value="ABC_ATPase"/>
    <property type="match status" value="1"/>
</dbReference>
<dbReference type="InterPro" id="IPR019195">
    <property type="entry name" value="ABC_ATPase_put"/>
</dbReference>
<dbReference type="Pfam" id="PF21117">
    <property type="entry name" value="MRB1590_C"/>
    <property type="match status" value="1"/>
</dbReference>
<dbReference type="SUPFAM" id="SSF52540">
    <property type="entry name" value="P-loop containing nucleoside triphosphate hydrolases"/>
    <property type="match status" value="1"/>
</dbReference>
<reference evidence="4 5" key="1">
    <citation type="submission" date="2017-08" db="EMBL/GenBank/DDBJ databases">
        <title>Draft genome sequences of 64 type strains of genus Staph aureus.</title>
        <authorList>
            <person name="Cole K."/>
            <person name="Golubchik T."/>
            <person name="Russell J."/>
            <person name="Foster D."/>
            <person name="Llewelyn M."/>
            <person name="Wilson D."/>
            <person name="Crook D."/>
            <person name="Paul J."/>
        </authorList>
    </citation>
    <scope>NUCLEOTIDE SEQUENCE [LARGE SCALE GENOMIC DNA]</scope>
    <source>
        <strain evidence="4 5">NCTC 12101</strain>
    </source>
</reference>
<feature type="domain" description="ATPase of the ABC class C-terminal" evidence="1">
    <location>
        <begin position="170"/>
        <end position="446"/>
    </location>
</feature>
<gene>
    <name evidence="4" type="ORF">CD158_08945</name>
</gene>
<feature type="domain" description="ATPase of the ABC class N-terminal" evidence="2">
    <location>
        <begin position="5"/>
        <end position="165"/>
    </location>
</feature>
<dbReference type="EMBL" id="PPQW01000068">
    <property type="protein sequence ID" value="PNZ66311.1"/>
    <property type="molecule type" value="Genomic_DNA"/>
</dbReference>
<dbReference type="InterPro" id="IPR046833">
    <property type="entry name" value="ABC_N"/>
</dbReference>
<dbReference type="PANTHER" id="PTHR38149">
    <property type="entry name" value="ATPASE"/>
    <property type="match status" value="1"/>
</dbReference>
<dbReference type="RefSeq" id="WP_059107829.1">
    <property type="nucleotide sequence ID" value="NZ_AP024589.1"/>
</dbReference>
<dbReference type="GeneID" id="64981183"/>